<comment type="caution">
    <text evidence="2">The sequence shown here is derived from an EMBL/GenBank/DDBJ whole genome shotgun (WGS) entry which is preliminary data.</text>
</comment>
<feature type="compositionally biased region" description="Acidic residues" evidence="1">
    <location>
        <begin position="274"/>
        <end position="283"/>
    </location>
</feature>
<feature type="region of interest" description="Disordered" evidence="1">
    <location>
        <begin position="292"/>
        <end position="311"/>
    </location>
</feature>
<protein>
    <recommendedName>
        <fullName evidence="4">C2H2-type domain-containing protein</fullName>
    </recommendedName>
</protein>
<feature type="region of interest" description="Disordered" evidence="1">
    <location>
        <begin position="263"/>
        <end position="283"/>
    </location>
</feature>
<evidence type="ECO:0000256" key="1">
    <source>
        <dbReference type="SAM" id="MobiDB-lite"/>
    </source>
</evidence>
<gene>
    <name evidence="2" type="ORF">BJY01DRAFT_216257</name>
</gene>
<name>A0ABR4JSD8_9EURO</name>
<organism evidence="2 3">
    <name type="scientific">Aspergillus pseudoustus</name>
    <dbReference type="NCBI Taxonomy" id="1810923"/>
    <lineage>
        <taxon>Eukaryota</taxon>
        <taxon>Fungi</taxon>
        <taxon>Dikarya</taxon>
        <taxon>Ascomycota</taxon>
        <taxon>Pezizomycotina</taxon>
        <taxon>Eurotiomycetes</taxon>
        <taxon>Eurotiomycetidae</taxon>
        <taxon>Eurotiales</taxon>
        <taxon>Aspergillaceae</taxon>
        <taxon>Aspergillus</taxon>
        <taxon>Aspergillus subgen. Nidulantes</taxon>
    </lineage>
</organism>
<evidence type="ECO:0000313" key="3">
    <source>
        <dbReference type="Proteomes" id="UP001610446"/>
    </source>
</evidence>
<dbReference type="EMBL" id="JBFXLU010000095">
    <property type="protein sequence ID" value="KAL2842926.1"/>
    <property type="molecule type" value="Genomic_DNA"/>
</dbReference>
<accession>A0ABR4JSD8</accession>
<reference evidence="2 3" key="1">
    <citation type="submission" date="2024-07" db="EMBL/GenBank/DDBJ databases">
        <title>Section-level genome sequencing and comparative genomics of Aspergillus sections Usti and Cavernicolus.</title>
        <authorList>
            <consortium name="Lawrence Berkeley National Laboratory"/>
            <person name="Nybo J.L."/>
            <person name="Vesth T.C."/>
            <person name="Theobald S."/>
            <person name="Frisvad J.C."/>
            <person name="Larsen T.O."/>
            <person name="Kjaerboelling I."/>
            <person name="Rothschild-Mancinelli K."/>
            <person name="Lyhne E.K."/>
            <person name="Kogle M.E."/>
            <person name="Barry K."/>
            <person name="Clum A."/>
            <person name="Na H."/>
            <person name="Ledsgaard L."/>
            <person name="Lin J."/>
            <person name="Lipzen A."/>
            <person name="Kuo A."/>
            <person name="Riley R."/>
            <person name="Mondo S."/>
            <person name="Labutti K."/>
            <person name="Haridas S."/>
            <person name="Pangalinan J."/>
            <person name="Salamov A.A."/>
            <person name="Simmons B.A."/>
            <person name="Magnuson J.K."/>
            <person name="Chen J."/>
            <person name="Drula E."/>
            <person name="Henrissat B."/>
            <person name="Wiebenga A."/>
            <person name="Lubbers R.J."/>
            <person name="Gomes A.C."/>
            <person name="Makela M.R."/>
            <person name="Stajich J."/>
            <person name="Grigoriev I.V."/>
            <person name="Mortensen U.H."/>
            <person name="De Vries R.P."/>
            <person name="Baker S.E."/>
            <person name="Andersen M.R."/>
        </authorList>
    </citation>
    <scope>NUCLEOTIDE SEQUENCE [LARGE SCALE GENOMIC DNA]</scope>
    <source>
        <strain evidence="2 3">CBS 123904</strain>
    </source>
</reference>
<proteinExistence type="predicted"/>
<dbReference type="Proteomes" id="UP001610446">
    <property type="component" value="Unassembled WGS sequence"/>
</dbReference>
<evidence type="ECO:0008006" key="4">
    <source>
        <dbReference type="Google" id="ProtNLM"/>
    </source>
</evidence>
<sequence length="898" mass="99035">MRASRIRSPLSLLPRTKPIWPEPEASIGLPRGIAKGRYSYWEAIGPALERYETIGEEIQQTLHTSLGQVPASTILSLNLYMIGRTPATAVPHIMFGCNQSEPRKRAMAVIRKSGILDRRAPGMELGHWKCPPHILDPEPLASYYSLENTDAEDKPASYCTRSVFDSKCPSIVLAMQLGQTRSSSDGAMSLKTATIGAVVQVFGKDYYVAPEHFFTTPDTTEQTLPSYIVEMEDENECEFGAFSSEDEVSDEEVDFMSQYSLSPAASDVGSDAESYYEDASDEELEEPSFHFSIPKMEPLPRPSHQPQSLPSDSLLEIGSMEEVAKEPAIASKDLDYVLIEREDFDGYMCRLPKLTRRSVRTVPSGETKVRTVTGSGRHLQGTLSGTPSYTRVPGSKSFQKTFIVEFDGPLLPGDSGSVVRDSKTGLVYGHIIAGSVAARVAYIMPSSAVLADLEAFKAKNNPQIHVDTPDGLFAWSTPQSCLPAATDNGIHESAVSWSPVDLDTGETPIPKAAKKYPTDRESADTEALLIHSEKPGGNYLGNFSRTFKILNPSFDFWKQNGQDPGMQCAMSTISGSGFHPRNIQIRGTMSAQIQDDRLKYYADLTQAYEPEVGDTLLAAERHTKISPVPTSSNQEPQMKTTYRCRCCKGSSYRSRGTLKRHVQNLHTYGTDKRSTPQLSWRTAFGSENIGYLCALPDLDKPAAHTLIDRDVSIEDAPEAPDERVPMARYSVSLDLSEVHGTPWNQETHIGGSIHVSASDHRQCDMEDGDCDALLCAVQTGTSEHVIRVLIGAEPLTKHDDAHASPDKGLSPILTVPSLEVVTRIDFPLWDGWTLDDFWLDIIMLMVCALCPMRLQEKCSHCCPSRPYPRELATLKCLFTALTCHNCGKLKGCSLLNWK</sequence>
<evidence type="ECO:0000313" key="2">
    <source>
        <dbReference type="EMBL" id="KAL2842926.1"/>
    </source>
</evidence>
<keyword evidence="3" id="KW-1185">Reference proteome</keyword>